<dbReference type="InterPro" id="IPR010211">
    <property type="entry name" value="Redox-sen_tscrpt-act_SoxR"/>
</dbReference>
<reference evidence="9 10" key="1">
    <citation type="submission" date="2024-02" db="EMBL/GenBank/DDBJ databases">
        <title>Draft genome sequence of Collimonas sp. strain H4R21, an effective mineral-weathering bacterial strain isolated from the beech rhizosphere.</title>
        <authorList>
            <person name="Morin E."/>
            <person name="Uroz S."/>
            <person name="Leveau J.H.J."/>
            <person name="Kumar R."/>
            <person name="Rey M.W."/>
            <person name="Pham J."/>
        </authorList>
    </citation>
    <scope>NUCLEOTIDE SEQUENCE [LARGE SCALE GENOMIC DNA]</scope>
    <source>
        <strain evidence="9 10">H4R21</strain>
    </source>
</reference>
<keyword evidence="7" id="KW-0804">Transcription</keyword>
<dbReference type="Pfam" id="PF00376">
    <property type="entry name" value="MerR"/>
    <property type="match status" value="1"/>
</dbReference>
<keyword evidence="6" id="KW-0238">DNA-binding</keyword>
<evidence type="ECO:0000256" key="7">
    <source>
        <dbReference type="ARBA" id="ARBA00023163"/>
    </source>
</evidence>
<keyword evidence="4" id="KW-0411">Iron-sulfur</keyword>
<name>A0ABU9PPB5_9BURK</name>
<dbReference type="RefSeq" id="WP_342827747.1">
    <property type="nucleotide sequence ID" value="NZ_JBANDC010000001.1"/>
</dbReference>
<dbReference type="InterPro" id="IPR009061">
    <property type="entry name" value="DNA-bd_dom_put_sf"/>
</dbReference>
<comment type="caution">
    <text evidence="9">The sequence shown here is derived from an EMBL/GenBank/DDBJ whole genome shotgun (WGS) entry which is preliminary data.</text>
</comment>
<dbReference type="InterPro" id="IPR000551">
    <property type="entry name" value="MerR-type_HTH_dom"/>
</dbReference>
<evidence type="ECO:0000256" key="5">
    <source>
        <dbReference type="ARBA" id="ARBA00023015"/>
    </source>
</evidence>
<feature type="domain" description="HTH merR-type" evidence="8">
    <location>
        <begin position="5"/>
        <end position="73"/>
    </location>
</feature>
<dbReference type="EMBL" id="JBANDC010000001">
    <property type="protein sequence ID" value="MEM4985848.1"/>
    <property type="molecule type" value="Genomic_DNA"/>
</dbReference>
<evidence type="ECO:0000256" key="3">
    <source>
        <dbReference type="ARBA" id="ARBA00023004"/>
    </source>
</evidence>
<dbReference type="Proteomes" id="UP001495910">
    <property type="component" value="Unassembled WGS sequence"/>
</dbReference>
<dbReference type="PROSITE" id="PS50937">
    <property type="entry name" value="HTH_MERR_2"/>
    <property type="match status" value="1"/>
</dbReference>
<dbReference type="SMART" id="SM00422">
    <property type="entry name" value="HTH_MERR"/>
    <property type="match status" value="1"/>
</dbReference>
<sequence length="177" mass="19580">MSEILITIGELAKRSGVAASALRFYEEQGLLSSTRESGRQRQFSRDVLRRVAFIRVAQTVGLSLEEIKDALSTLPQKRTPTRQDWERLSRSWHPLLQQRIDTLTALRDQLTSCIGCGCLSLKKCALYNPDDAAKRRGAGPRYLLGDNAAMVLADDDSGEQADAIQVYATAAGGLRRE</sequence>
<dbReference type="Pfam" id="PF09278">
    <property type="entry name" value="MerR-DNA-bind"/>
    <property type="match status" value="1"/>
</dbReference>
<keyword evidence="10" id="KW-1185">Reference proteome</keyword>
<dbReference type="CDD" id="cd01110">
    <property type="entry name" value="HTH_SoxR"/>
    <property type="match status" value="1"/>
</dbReference>
<evidence type="ECO:0000259" key="8">
    <source>
        <dbReference type="PROSITE" id="PS50937"/>
    </source>
</evidence>
<protein>
    <submittedName>
        <fullName evidence="9">Redox-sensitive transcriptional activator SoxR</fullName>
    </submittedName>
</protein>
<dbReference type="PROSITE" id="PS00552">
    <property type="entry name" value="HTH_MERR_1"/>
    <property type="match status" value="1"/>
</dbReference>
<dbReference type="PANTHER" id="PTHR30204:SF0">
    <property type="entry name" value="REDOX-SENSITIVE TRANSCRIPTIONAL ACTIVATOR SOXR"/>
    <property type="match status" value="1"/>
</dbReference>
<dbReference type="NCBIfam" id="TIGR01950">
    <property type="entry name" value="SoxR"/>
    <property type="match status" value="1"/>
</dbReference>
<evidence type="ECO:0000256" key="1">
    <source>
        <dbReference type="ARBA" id="ARBA00022714"/>
    </source>
</evidence>
<evidence type="ECO:0000256" key="6">
    <source>
        <dbReference type="ARBA" id="ARBA00023125"/>
    </source>
</evidence>
<dbReference type="SUPFAM" id="SSF46955">
    <property type="entry name" value="Putative DNA-binding domain"/>
    <property type="match status" value="1"/>
</dbReference>
<accession>A0ABU9PPB5</accession>
<keyword evidence="2" id="KW-0479">Metal-binding</keyword>
<keyword evidence="3" id="KW-0408">Iron</keyword>
<evidence type="ECO:0000256" key="4">
    <source>
        <dbReference type="ARBA" id="ARBA00023014"/>
    </source>
</evidence>
<proteinExistence type="predicted"/>
<dbReference type="PRINTS" id="PR00040">
    <property type="entry name" value="HTHMERR"/>
</dbReference>
<organism evidence="9 10">
    <name type="scientific">Collimonas rhizosphaerae</name>
    <dbReference type="NCBI Taxonomy" id="3126357"/>
    <lineage>
        <taxon>Bacteria</taxon>
        <taxon>Pseudomonadati</taxon>
        <taxon>Pseudomonadota</taxon>
        <taxon>Betaproteobacteria</taxon>
        <taxon>Burkholderiales</taxon>
        <taxon>Oxalobacteraceae</taxon>
        <taxon>Collimonas</taxon>
    </lineage>
</organism>
<keyword evidence="5" id="KW-0805">Transcription regulation</keyword>
<evidence type="ECO:0000313" key="10">
    <source>
        <dbReference type="Proteomes" id="UP001495910"/>
    </source>
</evidence>
<gene>
    <name evidence="9" type="primary">soxR</name>
    <name evidence="9" type="ORF">V8G57_00460</name>
</gene>
<dbReference type="InterPro" id="IPR047057">
    <property type="entry name" value="MerR_fam"/>
</dbReference>
<evidence type="ECO:0000256" key="2">
    <source>
        <dbReference type="ARBA" id="ARBA00022723"/>
    </source>
</evidence>
<evidence type="ECO:0000313" key="9">
    <source>
        <dbReference type="EMBL" id="MEM4985848.1"/>
    </source>
</evidence>
<dbReference type="PANTHER" id="PTHR30204">
    <property type="entry name" value="REDOX-CYCLING DRUG-SENSING TRANSCRIPTIONAL ACTIVATOR SOXR"/>
    <property type="match status" value="1"/>
</dbReference>
<keyword evidence="1" id="KW-0001">2Fe-2S</keyword>
<dbReference type="Gene3D" id="1.10.1660.10">
    <property type="match status" value="1"/>
</dbReference>
<dbReference type="InterPro" id="IPR015358">
    <property type="entry name" value="Tscrpt_reg_MerR_DNA-bd"/>
</dbReference>